<dbReference type="OrthoDB" id="428346at2759"/>
<organism evidence="4 5">
    <name type="scientific">Varroa destructor</name>
    <name type="common">Honeybee mite</name>
    <dbReference type="NCBI Taxonomy" id="109461"/>
    <lineage>
        <taxon>Eukaryota</taxon>
        <taxon>Metazoa</taxon>
        <taxon>Ecdysozoa</taxon>
        <taxon>Arthropoda</taxon>
        <taxon>Chelicerata</taxon>
        <taxon>Arachnida</taxon>
        <taxon>Acari</taxon>
        <taxon>Parasitiformes</taxon>
        <taxon>Mesostigmata</taxon>
        <taxon>Gamasina</taxon>
        <taxon>Dermanyssoidea</taxon>
        <taxon>Varroidae</taxon>
        <taxon>Varroa</taxon>
    </lineage>
</organism>
<dbReference type="AlphaFoldDB" id="A0A7M7JHI2"/>
<dbReference type="InterPro" id="IPR031424">
    <property type="entry name" value="QVR-like"/>
</dbReference>
<dbReference type="KEGG" id="vde:111246495"/>
<accession>A0A7M7JHI2</accession>
<keyword evidence="2" id="KW-0325">Glycoprotein</keyword>
<evidence type="ECO:0000313" key="4">
    <source>
        <dbReference type="EnsemblMetazoa" id="XP_022651917"/>
    </source>
</evidence>
<keyword evidence="3" id="KW-0472">Membrane</keyword>
<evidence type="ECO:0000256" key="2">
    <source>
        <dbReference type="ARBA" id="ARBA00023180"/>
    </source>
</evidence>
<evidence type="ECO:0000256" key="1">
    <source>
        <dbReference type="ARBA" id="ARBA00022729"/>
    </source>
</evidence>
<dbReference type="PANTHER" id="PTHR38332:SF1">
    <property type="entry name" value="RE49668P"/>
    <property type="match status" value="1"/>
</dbReference>
<dbReference type="Proteomes" id="UP000594260">
    <property type="component" value="Unplaced"/>
</dbReference>
<dbReference type="OMA" id="SAPYQIG"/>
<dbReference type="GO" id="GO:0030431">
    <property type="term" value="P:sleep"/>
    <property type="evidence" value="ECO:0007669"/>
    <property type="project" value="InterPro"/>
</dbReference>
<keyword evidence="3" id="KW-0812">Transmembrane</keyword>
<dbReference type="GO" id="GO:0032222">
    <property type="term" value="P:regulation of synaptic transmission, cholinergic"/>
    <property type="evidence" value="ECO:0007669"/>
    <property type="project" value="InterPro"/>
</dbReference>
<dbReference type="InParanoid" id="A0A7M7JHI2"/>
<sequence length="209" mass="22627">MSFLFTLRPTLSAPYQIGCVTLLTAGLSGVSAIDCFKCVSHSGDNPACEDPFHHNYTSEILHQPCLAGRKGREGLFPATACVKITGTYAMSNPNGIKDLPVMCPKHCFGSEDTGETIVVRTCALDSGTLTVDTELVRMSHCGSFYFDDRYVRGCIVSCAGDACNAARSRYYLALSYLVGAPQSYAGLTLVTYVVLCTSLHSFFVRDRCL</sequence>
<dbReference type="EnsemblMetazoa" id="XM_022796182">
    <property type="protein sequence ID" value="XP_022651917"/>
    <property type="gene ID" value="LOC111246495"/>
</dbReference>
<dbReference type="RefSeq" id="XP_022651917.1">
    <property type="nucleotide sequence ID" value="XM_022796182.1"/>
</dbReference>
<evidence type="ECO:0000313" key="5">
    <source>
        <dbReference type="Proteomes" id="UP000594260"/>
    </source>
</evidence>
<name>A0A7M7JHI2_VARDE</name>
<keyword evidence="3" id="KW-1133">Transmembrane helix</keyword>
<dbReference type="FunCoup" id="A0A7M7JHI2">
    <property type="interactions" value="3"/>
</dbReference>
<dbReference type="PANTHER" id="PTHR38332">
    <property type="entry name" value="PROTEIN CBG11604"/>
    <property type="match status" value="1"/>
</dbReference>
<reference evidence="4" key="1">
    <citation type="submission" date="2021-01" db="UniProtKB">
        <authorList>
            <consortium name="EnsemblMetazoa"/>
        </authorList>
    </citation>
    <scope>IDENTIFICATION</scope>
</reference>
<feature type="transmembrane region" description="Helical" evidence="3">
    <location>
        <begin position="184"/>
        <end position="204"/>
    </location>
</feature>
<keyword evidence="5" id="KW-1185">Reference proteome</keyword>
<evidence type="ECO:0000256" key="3">
    <source>
        <dbReference type="SAM" id="Phobius"/>
    </source>
</evidence>
<dbReference type="EnsemblMetazoa" id="XM_022796183">
    <property type="protein sequence ID" value="XP_022651918"/>
    <property type="gene ID" value="LOC111246495"/>
</dbReference>
<dbReference type="GeneID" id="111246495"/>
<protein>
    <recommendedName>
        <fullName evidence="6">Protein quiver</fullName>
    </recommendedName>
</protein>
<proteinExistence type="predicted"/>
<evidence type="ECO:0008006" key="6">
    <source>
        <dbReference type="Google" id="ProtNLM"/>
    </source>
</evidence>
<keyword evidence="1" id="KW-0732">Signal</keyword>
<dbReference type="RefSeq" id="XP_022651918.1">
    <property type="nucleotide sequence ID" value="XM_022796183.1"/>
</dbReference>
<dbReference type="Pfam" id="PF17064">
    <property type="entry name" value="QVR"/>
    <property type="match status" value="1"/>
</dbReference>